<comment type="caution">
    <text evidence="2">The sequence shown here is derived from an EMBL/GenBank/DDBJ whole genome shotgun (WGS) entry which is preliminary data.</text>
</comment>
<dbReference type="Proteomes" id="UP001172673">
    <property type="component" value="Unassembled WGS sequence"/>
</dbReference>
<dbReference type="AlphaFoldDB" id="A0AA38WWZ0"/>
<dbReference type="InterPro" id="IPR010730">
    <property type="entry name" value="HET"/>
</dbReference>
<feature type="domain" description="Heterokaryon incompatibility" evidence="1">
    <location>
        <begin position="248"/>
        <end position="408"/>
    </location>
</feature>
<name>A0AA38WWZ0_9EURO</name>
<proteinExistence type="predicted"/>
<dbReference type="PANTHER" id="PTHR33112:SF16">
    <property type="entry name" value="HETEROKARYON INCOMPATIBILITY DOMAIN-CONTAINING PROTEIN"/>
    <property type="match status" value="1"/>
</dbReference>
<organism evidence="2 3">
    <name type="scientific">Cladophialophora chaetospira</name>
    <dbReference type="NCBI Taxonomy" id="386627"/>
    <lineage>
        <taxon>Eukaryota</taxon>
        <taxon>Fungi</taxon>
        <taxon>Dikarya</taxon>
        <taxon>Ascomycota</taxon>
        <taxon>Pezizomycotina</taxon>
        <taxon>Eurotiomycetes</taxon>
        <taxon>Chaetothyriomycetidae</taxon>
        <taxon>Chaetothyriales</taxon>
        <taxon>Herpotrichiellaceae</taxon>
        <taxon>Cladophialophora</taxon>
    </lineage>
</organism>
<gene>
    <name evidence="2" type="ORF">H2200_012874</name>
</gene>
<accession>A0AA38WWZ0</accession>
<dbReference type="EMBL" id="JAPDRK010000025">
    <property type="protein sequence ID" value="KAJ9602680.1"/>
    <property type="molecule type" value="Genomic_DNA"/>
</dbReference>
<sequence>MRCPTCQAIDFIAADDVRDEARYPRYAVYWREAANLAFDKIRQDQAGYHYYLHQLSFGQLELSKDAGCYFCAALWYAFKEPPVYWNRTAIDSKTADSKELPIVLRLWISSRPEYTTSWRDIPNQEYVHAFCGSYEVEMRRVNTPTRKFSTANCHDTDMLDPFSRFSHELEQLSCEGRLLEEESDTGSSLSIDLARTWYKRCLRKHDACAIKQACQITIPILPTRVIDVKVEGTNPVLYESSQGEHGEYVALSHCWGDTQPIRIERDSVDNENRLRQESTELALPPLAQWPKTFRDAVTVVRKFKLQFLWIDNTGVIQGDKDDWARESEKMAQYFGDATFTIAANWGDNDDQGLFHNRNPLLMRPLRIIAPTREPQYKGFYICVTGPTSDYSLSDDQTPLTSRAWVLQEGLLSRRILGFGQRCISWTCFSTKSASEDNPIGREVEPYKHNPLSSIIPMRIQLRLPDHDMMARQKGRNLYFDSWYLTIEDFTRRNMKFKNDVMPAISGLAQAFAPFMDKGDEYVAGLWRNDLKLGLLWTVDRISPQRRLLPPGRVNFDPSGFTGPSWSWIAHCHKSIELRFSYKVLPGGCHDYLHYDDWVGTEIIKVAIAHRSLEQPYGQVLSGSLRVKARLPTLRIEAEPYELTSTDMQKRSYIAGVVSTTHTRRLTMDRKHFPEVFKDMVGDCDMDDMDDRLWRAHLRRGIVTATFLPLIMYDNDEVPTRLVGLALLPVGGRENEFVRIGRAGVDIESAWDVKNCTLPLTQIVVV</sequence>
<keyword evidence="3" id="KW-1185">Reference proteome</keyword>
<evidence type="ECO:0000259" key="1">
    <source>
        <dbReference type="Pfam" id="PF06985"/>
    </source>
</evidence>
<dbReference type="PANTHER" id="PTHR33112">
    <property type="entry name" value="DOMAIN PROTEIN, PUTATIVE-RELATED"/>
    <property type="match status" value="1"/>
</dbReference>
<evidence type="ECO:0000313" key="2">
    <source>
        <dbReference type="EMBL" id="KAJ9602680.1"/>
    </source>
</evidence>
<protein>
    <recommendedName>
        <fullName evidence="1">Heterokaryon incompatibility domain-containing protein</fullName>
    </recommendedName>
</protein>
<dbReference type="Pfam" id="PF06985">
    <property type="entry name" value="HET"/>
    <property type="match status" value="1"/>
</dbReference>
<evidence type="ECO:0000313" key="3">
    <source>
        <dbReference type="Proteomes" id="UP001172673"/>
    </source>
</evidence>
<reference evidence="2" key="1">
    <citation type="submission" date="2022-10" db="EMBL/GenBank/DDBJ databases">
        <title>Culturing micro-colonial fungi from biological soil crusts in the Mojave desert and describing Neophaeococcomyces mojavensis, and introducing the new genera and species Taxawa tesnikishii.</title>
        <authorList>
            <person name="Kurbessoian T."/>
            <person name="Stajich J.E."/>
        </authorList>
    </citation>
    <scope>NUCLEOTIDE SEQUENCE</scope>
    <source>
        <strain evidence="2">TK_41</strain>
    </source>
</reference>